<keyword evidence="3" id="KW-1185">Reference proteome</keyword>
<keyword evidence="1" id="KW-1133">Transmembrane helix</keyword>
<dbReference type="AlphaFoldDB" id="A0A833SPB6"/>
<gene>
    <name evidence="2" type="ORF">GN244_ATG11772</name>
</gene>
<evidence type="ECO:0000313" key="3">
    <source>
        <dbReference type="Proteomes" id="UP000602510"/>
    </source>
</evidence>
<keyword evidence="1" id="KW-0472">Membrane</keyword>
<evidence type="ECO:0000256" key="1">
    <source>
        <dbReference type="SAM" id="Phobius"/>
    </source>
</evidence>
<dbReference type="EMBL" id="WSZM01000278">
    <property type="protein sequence ID" value="KAF4036189.1"/>
    <property type="molecule type" value="Genomic_DNA"/>
</dbReference>
<organism evidence="2 3">
    <name type="scientific">Phytophthora infestans</name>
    <name type="common">Potato late blight agent</name>
    <name type="synonym">Botrytis infestans</name>
    <dbReference type="NCBI Taxonomy" id="4787"/>
    <lineage>
        <taxon>Eukaryota</taxon>
        <taxon>Sar</taxon>
        <taxon>Stramenopiles</taxon>
        <taxon>Oomycota</taxon>
        <taxon>Peronosporomycetes</taxon>
        <taxon>Peronosporales</taxon>
        <taxon>Peronosporaceae</taxon>
        <taxon>Phytophthora</taxon>
    </lineage>
</organism>
<accession>A0A833SPB6</accession>
<evidence type="ECO:0000313" key="2">
    <source>
        <dbReference type="EMBL" id="KAF4036189.1"/>
    </source>
</evidence>
<name>A0A833SPB6_PHYIN</name>
<comment type="caution">
    <text evidence="2">The sequence shown here is derived from an EMBL/GenBank/DDBJ whole genome shotgun (WGS) entry which is preliminary data.</text>
</comment>
<dbReference type="Proteomes" id="UP000602510">
    <property type="component" value="Unassembled WGS sequence"/>
</dbReference>
<sequence>MKKSTRIDAEKVLQRFETDKCYGCKVPSTENLKLSRSMCPMEKEEKELMQNKPYRSVISTLIYLILGTLAYLVRDCTQYLQNT</sequence>
<proteinExistence type="predicted"/>
<reference evidence="2" key="1">
    <citation type="submission" date="2020-04" db="EMBL/GenBank/DDBJ databases">
        <title>Hybrid Assembly of Korean Phytophthora infestans isolates.</title>
        <authorList>
            <person name="Prokchorchik M."/>
            <person name="Lee Y."/>
            <person name="Seo J."/>
            <person name="Cho J.-H."/>
            <person name="Park Y.-E."/>
            <person name="Jang D.-C."/>
            <person name="Im J.-S."/>
            <person name="Choi J.-G."/>
            <person name="Park H.-J."/>
            <person name="Lee G.-B."/>
            <person name="Lee Y.-G."/>
            <person name="Hong S.-Y."/>
            <person name="Cho K."/>
            <person name="Sohn K.H."/>
        </authorList>
    </citation>
    <scope>NUCLEOTIDE SEQUENCE</scope>
    <source>
        <strain evidence="2">KR_1_A1</strain>
    </source>
</reference>
<keyword evidence="1" id="KW-0812">Transmembrane</keyword>
<feature type="transmembrane region" description="Helical" evidence="1">
    <location>
        <begin position="53"/>
        <end position="73"/>
    </location>
</feature>
<protein>
    <submittedName>
        <fullName evidence="2">Putative integrase catalytic domain-containing protein</fullName>
    </submittedName>
</protein>